<dbReference type="GO" id="GO:0140359">
    <property type="term" value="F:ABC-type transporter activity"/>
    <property type="evidence" value="ECO:0007669"/>
    <property type="project" value="InterPro"/>
</dbReference>
<dbReference type="InterPro" id="IPR013611">
    <property type="entry name" value="Transp-assoc_OB_typ2"/>
</dbReference>
<dbReference type="SUPFAM" id="SSF52540">
    <property type="entry name" value="P-loop containing nucleoside triphosphate hydrolases"/>
    <property type="match status" value="1"/>
</dbReference>
<evidence type="ECO:0000313" key="11">
    <source>
        <dbReference type="Proteomes" id="UP000199495"/>
    </source>
</evidence>
<comment type="subcellular location">
    <subcellularLocation>
        <location evidence="1">Cell inner membrane</location>
        <topology evidence="1">Peripheral membrane protein</topology>
    </subcellularLocation>
</comment>
<dbReference type="STRING" id="440168.SAMN04487974_104101"/>
<keyword evidence="11" id="KW-1185">Reference proteome</keyword>
<dbReference type="RefSeq" id="WP_090595167.1">
    <property type="nucleotide sequence ID" value="NZ_FNCS01000004.1"/>
</dbReference>
<dbReference type="AlphaFoldDB" id="A0A1G7VEZ0"/>
<dbReference type="Proteomes" id="UP000199495">
    <property type="component" value="Unassembled WGS sequence"/>
</dbReference>
<dbReference type="OrthoDB" id="8188565at2"/>
<keyword evidence="4" id="KW-1003">Cell membrane</keyword>
<dbReference type="InterPro" id="IPR047641">
    <property type="entry name" value="ABC_transpr_MalK/UgpC-like"/>
</dbReference>
<dbReference type="InterPro" id="IPR012340">
    <property type="entry name" value="NA-bd_OB-fold"/>
</dbReference>
<dbReference type="PANTHER" id="PTHR43875:SF15">
    <property type="entry name" value="TREHALOSE IMPORT ATP-BINDING PROTEIN SUGC"/>
    <property type="match status" value="1"/>
</dbReference>
<dbReference type="FunFam" id="3.40.50.300:FF:000042">
    <property type="entry name" value="Maltose/maltodextrin ABC transporter, ATP-binding protein"/>
    <property type="match status" value="1"/>
</dbReference>
<dbReference type="SUPFAM" id="SSF50331">
    <property type="entry name" value="MOP-like"/>
    <property type="match status" value="1"/>
</dbReference>
<reference evidence="10 11" key="1">
    <citation type="submission" date="2016-10" db="EMBL/GenBank/DDBJ databases">
        <authorList>
            <person name="de Groot N.N."/>
        </authorList>
    </citation>
    <scope>NUCLEOTIDE SEQUENCE [LARGE SCALE GENOMIC DNA]</scope>
    <source>
        <strain evidence="10 11">CGMCC 1.10267</strain>
    </source>
</reference>
<dbReference type="InterPro" id="IPR008995">
    <property type="entry name" value="Mo/tungstate-bd_C_term_dom"/>
</dbReference>
<dbReference type="InterPro" id="IPR015855">
    <property type="entry name" value="ABC_transpr_MalK-like"/>
</dbReference>
<dbReference type="GO" id="GO:0016887">
    <property type="term" value="F:ATP hydrolysis activity"/>
    <property type="evidence" value="ECO:0007669"/>
    <property type="project" value="InterPro"/>
</dbReference>
<sequence length="346" mass="38218">MAEIIIKQVAKSFGTFQALHSIDMTIRDREFMVLLGASGCGKTTLLRIIAGLETPSQGEVWIGGRRVDHLPPRERGIAMVFQNYAVFPHLTVFENIAFGLRMKKLPQQEIDKRVNRTAELMHIEQLLKRYSGQLSGGQRQRVAVARALAMEPDVILMDEPLSNLDALLRLEMRAELKGVLAESKSTAIYVTHDQVEAMSLADRISVMNGGKIVQNASPVEIYRDPAARFVGSFIGNPPMNFIKANRQDIGRWRVAGLDLYGPSHGASSLEFAIRPEDLTIGEGGFIATARVVEPLGAHTLVTCEVDGKPFRAVLDSDLKVAPGDVLTLIPKPDRIRWFDPETLLAV</sequence>
<name>A0A1G7VEZ0_9HYPH</name>
<evidence type="ECO:0000256" key="1">
    <source>
        <dbReference type="ARBA" id="ARBA00004417"/>
    </source>
</evidence>
<evidence type="ECO:0000256" key="5">
    <source>
        <dbReference type="ARBA" id="ARBA00022741"/>
    </source>
</evidence>
<evidence type="ECO:0000256" key="4">
    <source>
        <dbReference type="ARBA" id="ARBA00022475"/>
    </source>
</evidence>
<dbReference type="GO" id="GO:0005524">
    <property type="term" value="F:ATP binding"/>
    <property type="evidence" value="ECO:0007669"/>
    <property type="project" value="UniProtKB-KW"/>
</dbReference>
<accession>A0A1G7VEZ0</accession>
<dbReference type="GO" id="GO:0008643">
    <property type="term" value="P:carbohydrate transport"/>
    <property type="evidence" value="ECO:0007669"/>
    <property type="project" value="InterPro"/>
</dbReference>
<dbReference type="InterPro" id="IPR027417">
    <property type="entry name" value="P-loop_NTPase"/>
</dbReference>
<evidence type="ECO:0000256" key="8">
    <source>
        <dbReference type="ARBA" id="ARBA00023136"/>
    </source>
</evidence>
<dbReference type="PANTHER" id="PTHR43875">
    <property type="entry name" value="MALTODEXTRIN IMPORT ATP-BINDING PROTEIN MSMX"/>
    <property type="match status" value="1"/>
</dbReference>
<keyword evidence="10" id="KW-0762">Sugar transport</keyword>
<keyword evidence="5" id="KW-0547">Nucleotide-binding</keyword>
<gene>
    <name evidence="10" type="ORF">SAMN04487974_104101</name>
</gene>
<dbReference type="PROSITE" id="PS00211">
    <property type="entry name" value="ABC_TRANSPORTER_1"/>
    <property type="match status" value="1"/>
</dbReference>
<evidence type="ECO:0000256" key="3">
    <source>
        <dbReference type="ARBA" id="ARBA00022448"/>
    </source>
</evidence>
<dbReference type="InterPro" id="IPR003593">
    <property type="entry name" value="AAA+_ATPase"/>
</dbReference>
<proteinExistence type="inferred from homology"/>
<evidence type="ECO:0000259" key="9">
    <source>
        <dbReference type="PROSITE" id="PS50893"/>
    </source>
</evidence>
<dbReference type="Gene3D" id="2.40.50.100">
    <property type="match status" value="1"/>
</dbReference>
<keyword evidence="6 10" id="KW-0067">ATP-binding</keyword>
<evidence type="ECO:0000313" key="10">
    <source>
        <dbReference type="EMBL" id="SDG58385.1"/>
    </source>
</evidence>
<organism evidence="10 11">
    <name type="scientific">Pelagibacterium luteolum</name>
    <dbReference type="NCBI Taxonomy" id="440168"/>
    <lineage>
        <taxon>Bacteria</taxon>
        <taxon>Pseudomonadati</taxon>
        <taxon>Pseudomonadota</taxon>
        <taxon>Alphaproteobacteria</taxon>
        <taxon>Hyphomicrobiales</taxon>
        <taxon>Devosiaceae</taxon>
        <taxon>Pelagibacterium</taxon>
    </lineage>
</organism>
<dbReference type="Gene3D" id="3.40.50.300">
    <property type="entry name" value="P-loop containing nucleotide triphosphate hydrolases"/>
    <property type="match status" value="1"/>
</dbReference>
<evidence type="ECO:0000256" key="7">
    <source>
        <dbReference type="ARBA" id="ARBA00022967"/>
    </source>
</evidence>
<comment type="similarity">
    <text evidence="2">Belongs to the ABC transporter superfamily.</text>
</comment>
<keyword evidence="7" id="KW-1278">Translocase</keyword>
<feature type="domain" description="ABC transporter" evidence="9">
    <location>
        <begin position="4"/>
        <end position="234"/>
    </location>
</feature>
<protein>
    <submittedName>
        <fullName evidence="10">Multiple sugar transport system ATP-binding protein</fullName>
    </submittedName>
</protein>
<dbReference type="Gene3D" id="2.40.50.140">
    <property type="entry name" value="Nucleic acid-binding proteins"/>
    <property type="match status" value="1"/>
</dbReference>
<dbReference type="InterPro" id="IPR003439">
    <property type="entry name" value="ABC_transporter-like_ATP-bd"/>
</dbReference>
<evidence type="ECO:0000256" key="2">
    <source>
        <dbReference type="ARBA" id="ARBA00005417"/>
    </source>
</evidence>
<keyword evidence="8" id="KW-0472">Membrane</keyword>
<keyword evidence="3" id="KW-0813">Transport</keyword>
<evidence type="ECO:0000256" key="6">
    <source>
        <dbReference type="ARBA" id="ARBA00022840"/>
    </source>
</evidence>
<dbReference type="InterPro" id="IPR017871">
    <property type="entry name" value="ABC_transporter-like_CS"/>
</dbReference>
<dbReference type="Pfam" id="PF08402">
    <property type="entry name" value="TOBE_2"/>
    <property type="match status" value="1"/>
</dbReference>
<dbReference type="CDD" id="cd03301">
    <property type="entry name" value="ABC_MalK_N"/>
    <property type="match status" value="1"/>
</dbReference>
<dbReference type="PROSITE" id="PS50893">
    <property type="entry name" value="ABC_TRANSPORTER_2"/>
    <property type="match status" value="1"/>
</dbReference>
<dbReference type="Pfam" id="PF00005">
    <property type="entry name" value="ABC_tran"/>
    <property type="match status" value="1"/>
</dbReference>
<dbReference type="SMART" id="SM00382">
    <property type="entry name" value="AAA"/>
    <property type="match status" value="1"/>
</dbReference>
<dbReference type="EMBL" id="FNCS01000004">
    <property type="protein sequence ID" value="SDG58385.1"/>
    <property type="molecule type" value="Genomic_DNA"/>
</dbReference>
<dbReference type="GO" id="GO:0055052">
    <property type="term" value="C:ATP-binding cassette (ABC) transporter complex, substrate-binding subunit-containing"/>
    <property type="evidence" value="ECO:0007669"/>
    <property type="project" value="TreeGrafter"/>
</dbReference>